<name>A0A5J4PRC6_9ZZZZ</name>
<feature type="non-terminal residue" evidence="1">
    <location>
        <position position="61"/>
    </location>
</feature>
<dbReference type="EMBL" id="SNRY01006653">
    <property type="protein sequence ID" value="KAA6312117.1"/>
    <property type="molecule type" value="Genomic_DNA"/>
</dbReference>
<dbReference type="AlphaFoldDB" id="A0A5J4PRC6"/>
<comment type="caution">
    <text evidence="1">The sequence shown here is derived from an EMBL/GenBank/DDBJ whole genome shotgun (WGS) entry which is preliminary data.</text>
</comment>
<gene>
    <name evidence="1" type="ORF">EZS27_036894</name>
</gene>
<proteinExistence type="predicted"/>
<protein>
    <submittedName>
        <fullName evidence="1">Uncharacterized protein</fullName>
    </submittedName>
</protein>
<sequence>MGKNYVPKRRFQSEKKDGIGLLIKLLQGVAESSSVFFMFNFLRYEPFVINLQADCSVIKLS</sequence>
<reference evidence="1" key="1">
    <citation type="submission" date="2019-03" db="EMBL/GenBank/DDBJ databases">
        <title>Single cell metagenomics reveals metabolic interactions within the superorganism composed of flagellate Streblomastix strix and complex community of Bacteroidetes bacteria on its surface.</title>
        <authorList>
            <person name="Treitli S.C."/>
            <person name="Kolisko M."/>
            <person name="Husnik F."/>
            <person name="Keeling P."/>
            <person name="Hampl V."/>
        </authorList>
    </citation>
    <scope>NUCLEOTIDE SEQUENCE</scope>
    <source>
        <strain evidence="1">STM</strain>
    </source>
</reference>
<organism evidence="1">
    <name type="scientific">termite gut metagenome</name>
    <dbReference type="NCBI Taxonomy" id="433724"/>
    <lineage>
        <taxon>unclassified sequences</taxon>
        <taxon>metagenomes</taxon>
        <taxon>organismal metagenomes</taxon>
    </lineage>
</organism>
<accession>A0A5J4PRC6</accession>
<evidence type="ECO:0000313" key="1">
    <source>
        <dbReference type="EMBL" id="KAA6312117.1"/>
    </source>
</evidence>